<dbReference type="EMBL" id="KN837360">
    <property type="protein sequence ID" value="KIJ26694.1"/>
    <property type="molecule type" value="Genomic_DNA"/>
</dbReference>
<evidence type="ECO:0000313" key="2">
    <source>
        <dbReference type="Proteomes" id="UP000054279"/>
    </source>
</evidence>
<reference evidence="1 2" key="1">
    <citation type="submission" date="2014-06" db="EMBL/GenBank/DDBJ databases">
        <title>Evolutionary Origins and Diversification of the Mycorrhizal Mutualists.</title>
        <authorList>
            <consortium name="DOE Joint Genome Institute"/>
            <consortium name="Mycorrhizal Genomics Consortium"/>
            <person name="Kohler A."/>
            <person name="Kuo A."/>
            <person name="Nagy L.G."/>
            <person name="Floudas D."/>
            <person name="Copeland A."/>
            <person name="Barry K.W."/>
            <person name="Cichocki N."/>
            <person name="Veneault-Fourrey C."/>
            <person name="LaButti K."/>
            <person name="Lindquist E.A."/>
            <person name="Lipzen A."/>
            <person name="Lundell T."/>
            <person name="Morin E."/>
            <person name="Murat C."/>
            <person name="Riley R."/>
            <person name="Ohm R."/>
            <person name="Sun H."/>
            <person name="Tunlid A."/>
            <person name="Henrissat B."/>
            <person name="Grigoriev I.V."/>
            <person name="Hibbett D.S."/>
            <person name="Martin F."/>
        </authorList>
    </citation>
    <scope>NUCLEOTIDE SEQUENCE [LARGE SCALE GENOMIC DNA]</scope>
    <source>
        <strain evidence="1 2">SS14</strain>
    </source>
</reference>
<gene>
    <name evidence="1" type="ORF">M422DRAFT_272204</name>
</gene>
<dbReference type="HOGENOM" id="CLU_1661907_0_0_1"/>
<proteinExistence type="predicted"/>
<name>A0A0C9TXY3_SPHS4</name>
<keyword evidence="2" id="KW-1185">Reference proteome</keyword>
<dbReference type="Proteomes" id="UP000054279">
    <property type="component" value="Unassembled WGS sequence"/>
</dbReference>
<accession>A0A0C9TXY3</accession>
<evidence type="ECO:0000313" key="1">
    <source>
        <dbReference type="EMBL" id="KIJ26694.1"/>
    </source>
</evidence>
<organism evidence="1 2">
    <name type="scientific">Sphaerobolus stellatus (strain SS14)</name>
    <dbReference type="NCBI Taxonomy" id="990650"/>
    <lineage>
        <taxon>Eukaryota</taxon>
        <taxon>Fungi</taxon>
        <taxon>Dikarya</taxon>
        <taxon>Basidiomycota</taxon>
        <taxon>Agaricomycotina</taxon>
        <taxon>Agaricomycetes</taxon>
        <taxon>Phallomycetidae</taxon>
        <taxon>Geastrales</taxon>
        <taxon>Sphaerobolaceae</taxon>
        <taxon>Sphaerobolus</taxon>
    </lineage>
</organism>
<sequence>MAVNLYIPYSLPSHIYYTIFHWFQTYDKEEPAEPIQPYPVTELIQKLDINAIAQLLSYNIKQALQSTIHTVSPVECLEEWVTSSLPQCHIFLQIGNMELNKAICLIIDQLLGWQRIHGGLPPPLVTAAEVDFFHRGDSNGPTSADFHLDWKNLPIADGT</sequence>
<protein>
    <submittedName>
        <fullName evidence="1">Uncharacterized protein</fullName>
    </submittedName>
</protein>
<dbReference type="AlphaFoldDB" id="A0A0C9TXY3"/>